<keyword evidence="3" id="KW-1185">Reference proteome</keyword>
<sequence>MLNKRGFNEVVSINEIVEGMRVCIDFTDVIGEEESLFVGNTGHGYVQVFSENRVSKGYPPRPFRVNVGAFHQYLHQSERTYYLQELQAGEELELISGEQVRKVAIGRVKIEKRPMLQVACAKEDGEISATFQSASSVYVFERSKGITSILNLEEGDWIAALEDEPGRHLGKAIKETIIEK</sequence>
<comment type="caution">
    <text evidence="2">The sequence shown here is derived from an EMBL/GenBank/DDBJ whole genome shotgun (WGS) entry which is preliminary data.</text>
</comment>
<name>A0A0A5GM09_9BACI</name>
<dbReference type="InterPro" id="IPR056179">
    <property type="entry name" value="DHQS_C"/>
</dbReference>
<dbReference type="eggNOG" id="COG1465">
    <property type="taxonomic scope" value="Bacteria"/>
</dbReference>
<proteinExistence type="predicted"/>
<dbReference type="Proteomes" id="UP000030528">
    <property type="component" value="Unassembled WGS sequence"/>
</dbReference>
<evidence type="ECO:0000259" key="1">
    <source>
        <dbReference type="Pfam" id="PF26558"/>
    </source>
</evidence>
<accession>A0A0A5GM09</accession>
<dbReference type="EMBL" id="AVPE01000007">
    <property type="protein sequence ID" value="KGX92200.1"/>
    <property type="molecule type" value="Genomic_DNA"/>
</dbReference>
<dbReference type="GO" id="GO:0003856">
    <property type="term" value="F:3-dehydroquinate synthase activity"/>
    <property type="evidence" value="ECO:0007669"/>
    <property type="project" value="InterPro"/>
</dbReference>
<feature type="domain" description="3-dehydroquinate synthase C-terminal" evidence="1">
    <location>
        <begin position="9"/>
        <end position="180"/>
    </location>
</feature>
<protein>
    <recommendedName>
        <fullName evidence="1">3-dehydroquinate synthase C-terminal domain-containing protein</fullName>
    </recommendedName>
</protein>
<gene>
    <name evidence="2" type="ORF">N781_18055</name>
</gene>
<organism evidence="2 3">
    <name type="scientific">Pontibacillus halophilus JSM 076056 = DSM 19796</name>
    <dbReference type="NCBI Taxonomy" id="1385510"/>
    <lineage>
        <taxon>Bacteria</taxon>
        <taxon>Bacillati</taxon>
        <taxon>Bacillota</taxon>
        <taxon>Bacilli</taxon>
        <taxon>Bacillales</taxon>
        <taxon>Bacillaceae</taxon>
        <taxon>Pontibacillus</taxon>
    </lineage>
</organism>
<dbReference type="GO" id="GO:0009073">
    <property type="term" value="P:aromatic amino acid family biosynthetic process"/>
    <property type="evidence" value="ECO:0007669"/>
    <property type="project" value="InterPro"/>
</dbReference>
<evidence type="ECO:0000313" key="2">
    <source>
        <dbReference type="EMBL" id="KGX92200.1"/>
    </source>
</evidence>
<dbReference type="Pfam" id="PF26558">
    <property type="entry name" value="DHQS_2nd"/>
    <property type="match status" value="1"/>
</dbReference>
<dbReference type="RefSeq" id="WP_026799556.1">
    <property type="nucleotide sequence ID" value="NZ_AULI01000002.1"/>
</dbReference>
<reference evidence="2 3" key="1">
    <citation type="submission" date="2013-08" db="EMBL/GenBank/DDBJ databases">
        <authorList>
            <person name="Huang J."/>
            <person name="Wang G."/>
        </authorList>
    </citation>
    <scope>NUCLEOTIDE SEQUENCE [LARGE SCALE GENOMIC DNA]</scope>
    <source>
        <strain evidence="2 3">JSM 076056</strain>
    </source>
</reference>
<dbReference type="STRING" id="1385510.GCA_000425205_00788"/>
<dbReference type="GO" id="GO:0016491">
    <property type="term" value="F:oxidoreductase activity"/>
    <property type="evidence" value="ECO:0007669"/>
    <property type="project" value="InterPro"/>
</dbReference>
<dbReference type="AlphaFoldDB" id="A0A0A5GM09"/>
<evidence type="ECO:0000313" key="3">
    <source>
        <dbReference type="Proteomes" id="UP000030528"/>
    </source>
</evidence>